<evidence type="ECO:0000313" key="1">
    <source>
        <dbReference type="EMBL" id="PQM43919.1"/>
    </source>
</evidence>
<sequence length="133" mass="15118">MPLVIDINLAGRPREVLIPLTFNHEARHCIIVDLHLSLELNIILQKHPFILDLKNREIFHNSRICTATEQTLHVYGVTHAITLDAVIGLLEIISKSIHGEEQEALRIEHVTCFNNYESPSMDSTSIAHPEKEI</sequence>
<reference evidence="2" key="2">
    <citation type="journal article" date="2018" name="Nat. Commun.">
        <title>Extreme sensitivity to ultraviolet light in the fungal pathogen causing white-nose syndrome of bats.</title>
        <authorList>
            <person name="Palmer J.M."/>
            <person name="Drees K.P."/>
            <person name="Foster J.T."/>
            <person name="Lindner D.L."/>
        </authorList>
    </citation>
    <scope>NUCLEOTIDE SEQUENCE [LARGE SCALE GENOMIC DNA]</scope>
    <source>
        <strain evidence="2">UAMH 10579</strain>
    </source>
</reference>
<proteinExistence type="predicted"/>
<organism evidence="1 2">
    <name type="scientific">Pseudogymnoascus verrucosus</name>
    <dbReference type="NCBI Taxonomy" id="342668"/>
    <lineage>
        <taxon>Eukaryota</taxon>
        <taxon>Fungi</taxon>
        <taxon>Dikarya</taxon>
        <taxon>Ascomycota</taxon>
        <taxon>Pezizomycotina</taxon>
        <taxon>Leotiomycetes</taxon>
        <taxon>Thelebolales</taxon>
        <taxon>Thelebolaceae</taxon>
        <taxon>Pseudogymnoascus</taxon>
    </lineage>
</organism>
<dbReference type="AlphaFoldDB" id="A0A2P6FH04"/>
<reference evidence="1 2" key="1">
    <citation type="submission" date="2016-03" db="EMBL/GenBank/DDBJ databases">
        <title>Comparative genomics of Pseudogymnoascus destructans, the fungus causing white-nose syndrome of bats.</title>
        <authorList>
            <person name="Palmer J.M."/>
            <person name="Drees K.P."/>
            <person name="Foster J.T."/>
            <person name="Lindner D.L."/>
        </authorList>
    </citation>
    <scope>NUCLEOTIDE SEQUENCE [LARGE SCALE GENOMIC DNA]</scope>
    <source>
        <strain evidence="1 2">UAMH 10579</strain>
    </source>
</reference>
<name>A0A2P6FH04_9PEZI</name>
<dbReference type="RefSeq" id="XP_059320248.1">
    <property type="nucleotide sequence ID" value="XM_059464265.1"/>
</dbReference>
<keyword evidence="2" id="KW-1185">Reference proteome</keyword>
<accession>A0A2P6FH04</accession>
<gene>
    <name evidence="1" type="ORF">VE01_10815</name>
</gene>
<dbReference type="GeneID" id="84234361"/>
<dbReference type="EMBL" id="KV460249">
    <property type="protein sequence ID" value="PQM43919.1"/>
    <property type="molecule type" value="Genomic_DNA"/>
</dbReference>
<evidence type="ECO:0000313" key="2">
    <source>
        <dbReference type="Proteomes" id="UP000091956"/>
    </source>
</evidence>
<dbReference type="Proteomes" id="UP000091956">
    <property type="component" value="Unassembled WGS sequence"/>
</dbReference>
<protein>
    <submittedName>
        <fullName evidence="1">Uncharacterized protein</fullName>
    </submittedName>
</protein>